<evidence type="ECO:0000313" key="4">
    <source>
        <dbReference type="Proteomes" id="UP001152798"/>
    </source>
</evidence>
<protein>
    <recommendedName>
        <fullName evidence="5">Neuropeptide</fullName>
    </recommendedName>
</protein>
<gene>
    <name evidence="3" type="ORF">NEZAVI_LOCUS300</name>
</gene>
<dbReference type="AlphaFoldDB" id="A0A9P0GZ25"/>
<name>A0A9P0GZ25_NEZVI</name>
<feature type="region of interest" description="Disordered" evidence="1">
    <location>
        <begin position="47"/>
        <end position="68"/>
    </location>
</feature>
<evidence type="ECO:0000313" key="3">
    <source>
        <dbReference type="EMBL" id="CAH1388741.1"/>
    </source>
</evidence>
<dbReference type="Proteomes" id="UP001152798">
    <property type="component" value="Chromosome 1"/>
</dbReference>
<keyword evidence="4" id="KW-1185">Reference proteome</keyword>
<dbReference type="SUPFAM" id="SSF50353">
    <property type="entry name" value="Cytokine"/>
    <property type="match status" value="1"/>
</dbReference>
<keyword evidence="2" id="KW-0732">Signal</keyword>
<feature type="signal peptide" evidence="2">
    <location>
        <begin position="1"/>
        <end position="15"/>
    </location>
</feature>
<sequence length="89" mass="9802">MRLALMLCLTACLAAQPDLRHIAGSSRKIRMVVSNFYLRLSHDGRVVGTQEESSPEKRGPQAPLDLASSTELRNTCSDNVSQIFVRSSL</sequence>
<dbReference type="OrthoDB" id="6625530at2759"/>
<reference evidence="3" key="1">
    <citation type="submission" date="2022-01" db="EMBL/GenBank/DDBJ databases">
        <authorList>
            <person name="King R."/>
        </authorList>
    </citation>
    <scope>NUCLEOTIDE SEQUENCE</scope>
</reference>
<accession>A0A9P0GZ25</accession>
<evidence type="ECO:0008006" key="5">
    <source>
        <dbReference type="Google" id="ProtNLM"/>
    </source>
</evidence>
<organism evidence="3 4">
    <name type="scientific">Nezara viridula</name>
    <name type="common">Southern green stink bug</name>
    <name type="synonym">Cimex viridulus</name>
    <dbReference type="NCBI Taxonomy" id="85310"/>
    <lineage>
        <taxon>Eukaryota</taxon>
        <taxon>Metazoa</taxon>
        <taxon>Ecdysozoa</taxon>
        <taxon>Arthropoda</taxon>
        <taxon>Hexapoda</taxon>
        <taxon>Insecta</taxon>
        <taxon>Pterygota</taxon>
        <taxon>Neoptera</taxon>
        <taxon>Paraneoptera</taxon>
        <taxon>Hemiptera</taxon>
        <taxon>Heteroptera</taxon>
        <taxon>Panheteroptera</taxon>
        <taxon>Pentatomomorpha</taxon>
        <taxon>Pentatomoidea</taxon>
        <taxon>Pentatomidae</taxon>
        <taxon>Pentatominae</taxon>
        <taxon>Nezara</taxon>
    </lineage>
</organism>
<feature type="chain" id="PRO_5040417828" description="Neuropeptide" evidence="2">
    <location>
        <begin position="16"/>
        <end position="89"/>
    </location>
</feature>
<dbReference type="InterPro" id="IPR008996">
    <property type="entry name" value="IL1/FGF"/>
</dbReference>
<dbReference type="EMBL" id="OV725077">
    <property type="protein sequence ID" value="CAH1388741.1"/>
    <property type="molecule type" value="Genomic_DNA"/>
</dbReference>
<evidence type="ECO:0000256" key="2">
    <source>
        <dbReference type="SAM" id="SignalP"/>
    </source>
</evidence>
<evidence type="ECO:0000256" key="1">
    <source>
        <dbReference type="SAM" id="MobiDB-lite"/>
    </source>
</evidence>
<proteinExistence type="predicted"/>